<feature type="compositionally biased region" description="Basic residues" evidence="6">
    <location>
        <begin position="226"/>
        <end position="237"/>
    </location>
</feature>
<dbReference type="GO" id="GO:0000727">
    <property type="term" value="P:double-strand break repair via break-induced replication"/>
    <property type="evidence" value="ECO:0007669"/>
    <property type="project" value="TreeGrafter"/>
</dbReference>
<feature type="region of interest" description="Disordered" evidence="6">
    <location>
        <begin position="480"/>
        <end position="539"/>
    </location>
</feature>
<dbReference type="GO" id="GO:0031573">
    <property type="term" value="P:mitotic intra-S DNA damage checkpoint signaling"/>
    <property type="evidence" value="ECO:0007669"/>
    <property type="project" value="EnsemblFungi"/>
</dbReference>
<dbReference type="Proteomes" id="UP000005240">
    <property type="component" value="Unassembled WGS sequence"/>
</dbReference>
<dbReference type="GO" id="GO:0003688">
    <property type="term" value="F:DNA replication origin binding"/>
    <property type="evidence" value="ECO:0007669"/>
    <property type="project" value="TreeGrafter"/>
</dbReference>
<evidence type="ECO:0000313" key="9">
    <source>
        <dbReference type="Proteomes" id="UP000005240"/>
    </source>
</evidence>
<keyword evidence="4" id="KW-0539">Nucleus</keyword>
<dbReference type="GO" id="GO:0003697">
    <property type="term" value="F:single-stranded DNA binding"/>
    <property type="evidence" value="ECO:0007669"/>
    <property type="project" value="TreeGrafter"/>
</dbReference>
<feature type="region of interest" description="Disordered" evidence="6">
    <location>
        <begin position="171"/>
        <end position="245"/>
    </location>
</feature>
<dbReference type="Pfam" id="PF02724">
    <property type="entry name" value="CDC45"/>
    <property type="match status" value="1"/>
</dbReference>
<dbReference type="PANTHER" id="PTHR10507:SF0">
    <property type="entry name" value="CELL DIVISION CONTROL PROTEIN 45 HOMOLOG"/>
    <property type="match status" value="1"/>
</dbReference>
<sequence>MFIKPTQYGHAYESITRSARIAQTQGLSTCPVLLISSMDVDALCGCKMLQCLLKQDSIKYRVIPVSGWKELSKVADQIRDPNSGYKEVLLLNLGGQVNLWEFFNLPSRVRLHVIDSHRPYALENVFQSGIDSLNEDEDPEEAPEIVVWDDGHVNEDLQEEKNAFEAIRYMPESDSDNSDEDSSEDELGIGYGRRAEEEEEDDDDEEDDGKKSDEDGSIKSNGERSQKRKKKSAKSRKQQAGLTRRERHRFRARLQKYDDSGTSFGQSVASQIYLLVTLKNAEDNELLWLAIIGLTYQFTSSLIDRETYDAQVTLFRREVERINILPRDVGSTQSCQVKLLGPDDRNIRLSEELRFTLFRHWNLYDSMFHSGYVAGKLKLWREKGRKNLQGFFAKMGISLLQCQQSYTHMDMDLKRTLTEKVESIAPEYGLFELSFPSFVRAYGYQSVLSASDCIECISAILEVATGVKLDFQSLHGGHGTVSIDDQGQTGTLWDGGKGVRRWTELNDNSSKPQTAMEKENRAADGSRPPGESSEASKKQKEEVWWVQNFWIASDALSTDPSILRAALPLSMALHKSIIRQGTSMLDKQSIKTLRSFRLAVIKEGPDLHVFNHPATLTRLGLWLVDAVRDLIGPGGQQSKNTNGQSTKKSPPVKSFPFVIASLDDARDCYLVVGVNGAIQYGDVRKNKFGAVFQEAAHISGARARHDRFEECIIEVRKDDLMNFVQKLHLSL</sequence>
<evidence type="ECO:0000256" key="4">
    <source>
        <dbReference type="ARBA" id="ARBA00023242"/>
    </source>
</evidence>
<name>A0A180GVI9_PUCT1</name>
<reference evidence="7" key="1">
    <citation type="submission" date="2009-11" db="EMBL/GenBank/DDBJ databases">
        <authorList>
            <consortium name="The Broad Institute Genome Sequencing Platform"/>
            <person name="Ward D."/>
            <person name="Feldgarden M."/>
            <person name="Earl A."/>
            <person name="Young S.K."/>
            <person name="Zeng Q."/>
            <person name="Koehrsen M."/>
            <person name="Alvarado L."/>
            <person name="Berlin A."/>
            <person name="Bochicchio J."/>
            <person name="Borenstein D."/>
            <person name="Chapman S.B."/>
            <person name="Chen Z."/>
            <person name="Engels R."/>
            <person name="Freedman E."/>
            <person name="Gellesch M."/>
            <person name="Goldberg J."/>
            <person name="Griggs A."/>
            <person name="Gujja S."/>
            <person name="Heilman E."/>
            <person name="Heiman D."/>
            <person name="Hepburn T."/>
            <person name="Howarth C."/>
            <person name="Jen D."/>
            <person name="Larson L."/>
            <person name="Lewis B."/>
            <person name="Mehta T."/>
            <person name="Park D."/>
            <person name="Pearson M."/>
            <person name="Roberts A."/>
            <person name="Saif S."/>
            <person name="Shea T."/>
            <person name="Shenoy N."/>
            <person name="Sisk P."/>
            <person name="Stolte C."/>
            <person name="Sykes S."/>
            <person name="Thomson T."/>
            <person name="Walk T."/>
            <person name="White J."/>
            <person name="Yandava C."/>
            <person name="Izard J."/>
            <person name="Baranova O.V."/>
            <person name="Blanton J.M."/>
            <person name="Tanner A.C."/>
            <person name="Dewhirst F.E."/>
            <person name="Haas B."/>
            <person name="Nusbaum C."/>
            <person name="Birren B."/>
        </authorList>
    </citation>
    <scope>NUCLEOTIDE SEQUENCE [LARGE SCALE GENOMIC DNA]</scope>
    <source>
        <strain evidence="7">1-1 BBBD Race 1</strain>
    </source>
</reference>
<evidence type="ECO:0000256" key="3">
    <source>
        <dbReference type="ARBA" id="ARBA00022705"/>
    </source>
</evidence>
<reference evidence="8 9" key="3">
    <citation type="journal article" date="2017" name="G3 (Bethesda)">
        <title>Comparative analysis highlights variable genome content of wheat rusts and divergence of the mating loci.</title>
        <authorList>
            <person name="Cuomo C.A."/>
            <person name="Bakkeren G."/>
            <person name="Khalil H.B."/>
            <person name="Panwar V."/>
            <person name="Joly D."/>
            <person name="Linning R."/>
            <person name="Sakthikumar S."/>
            <person name="Song X."/>
            <person name="Adiconis X."/>
            <person name="Fan L."/>
            <person name="Goldberg J.M."/>
            <person name="Levin J.Z."/>
            <person name="Young S."/>
            <person name="Zeng Q."/>
            <person name="Anikster Y."/>
            <person name="Bruce M."/>
            <person name="Wang M."/>
            <person name="Yin C."/>
            <person name="McCallum B."/>
            <person name="Szabo L.J."/>
            <person name="Hulbert S."/>
            <person name="Chen X."/>
            <person name="Fellers J.P."/>
        </authorList>
    </citation>
    <scope>NUCLEOTIDE SEQUENCE</scope>
    <source>
        <strain evidence="9">Isolate 1-1 / race 1 (BBBD)</strain>
        <strain evidence="8">isolate 1-1 / race 1 (BBBD)</strain>
    </source>
</reference>
<gene>
    <name evidence="7" type="ORF">PTTG_03518</name>
</gene>
<evidence type="ECO:0000256" key="5">
    <source>
        <dbReference type="ARBA" id="ARBA00023306"/>
    </source>
</evidence>
<dbReference type="GO" id="GO:0031261">
    <property type="term" value="C:DNA replication preinitiation complex"/>
    <property type="evidence" value="ECO:0007669"/>
    <property type="project" value="EnsemblFungi"/>
</dbReference>
<evidence type="ECO:0000313" key="7">
    <source>
        <dbReference type="EMBL" id="OAV96837.1"/>
    </source>
</evidence>
<feature type="compositionally biased region" description="Acidic residues" evidence="6">
    <location>
        <begin position="197"/>
        <end position="207"/>
    </location>
</feature>
<reference evidence="7" key="2">
    <citation type="submission" date="2016-05" db="EMBL/GenBank/DDBJ databases">
        <title>Comparative analysis highlights variable genome content of wheat rusts and divergence of the mating loci.</title>
        <authorList>
            <person name="Cuomo C.A."/>
            <person name="Bakkeren G."/>
            <person name="Szabo L."/>
            <person name="Khalil H."/>
            <person name="Joly D."/>
            <person name="Goldberg J."/>
            <person name="Young S."/>
            <person name="Zeng Q."/>
            <person name="Fellers J."/>
        </authorList>
    </citation>
    <scope>NUCLEOTIDE SEQUENCE [LARGE SCALE GENOMIC DNA]</scope>
    <source>
        <strain evidence="7">1-1 BBBD Race 1</strain>
    </source>
</reference>
<dbReference type="AlphaFoldDB" id="A0A180GVI9"/>
<organism evidence="7">
    <name type="scientific">Puccinia triticina (isolate 1-1 / race 1 (BBBD))</name>
    <name type="common">Brown leaf rust fungus</name>
    <dbReference type="NCBI Taxonomy" id="630390"/>
    <lineage>
        <taxon>Eukaryota</taxon>
        <taxon>Fungi</taxon>
        <taxon>Dikarya</taxon>
        <taxon>Basidiomycota</taxon>
        <taxon>Pucciniomycotina</taxon>
        <taxon>Pucciniomycetes</taxon>
        <taxon>Pucciniales</taxon>
        <taxon>Pucciniaceae</taxon>
        <taxon>Puccinia</taxon>
    </lineage>
</organism>
<dbReference type="STRING" id="630390.A0A180GVI9"/>
<evidence type="ECO:0008006" key="10">
    <source>
        <dbReference type="Google" id="ProtNLM"/>
    </source>
</evidence>
<dbReference type="EnsemblFungi" id="PTTG_03518-t43_1">
    <property type="protein sequence ID" value="PTTG_03518-t43_1-p1"/>
    <property type="gene ID" value="PTTG_03518"/>
</dbReference>
<dbReference type="PANTHER" id="PTHR10507">
    <property type="entry name" value="CDC45-RELATED PROTEIN"/>
    <property type="match status" value="1"/>
</dbReference>
<dbReference type="InterPro" id="IPR003874">
    <property type="entry name" value="CDC45"/>
</dbReference>
<evidence type="ECO:0000313" key="8">
    <source>
        <dbReference type="EnsemblFungi" id="PTTG_03518-t43_1-p1"/>
    </source>
</evidence>
<feature type="compositionally biased region" description="Basic and acidic residues" evidence="6">
    <location>
        <begin position="208"/>
        <end position="225"/>
    </location>
</feature>
<comment type="similarity">
    <text evidence="2">Belongs to the CDC45 family.</text>
</comment>
<evidence type="ECO:0000256" key="6">
    <source>
        <dbReference type="SAM" id="MobiDB-lite"/>
    </source>
</evidence>
<proteinExistence type="inferred from homology"/>
<keyword evidence="3" id="KW-0235">DNA replication</keyword>
<feature type="compositionally biased region" description="Acidic residues" evidence="6">
    <location>
        <begin position="173"/>
        <end position="187"/>
    </location>
</feature>
<dbReference type="EMBL" id="ADAS02000017">
    <property type="protein sequence ID" value="OAV96836.1"/>
    <property type="molecule type" value="Genomic_DNA"/>
</dbReference>
<dbReference type="EnsemblFungi" id="PTTG_03518-t43_2">
    <property type="protein sequence ID" value="PTTG_03518-t43_2-p1"/>
    <property type="gene ID" value="PTTG_03518"/>
</dbReference>
<keyword evidence="5" id="KW-0131">Cell cycle</keyword>
<dbReference type="GO" id="GO:0000785">
    <property type="term" value="C:chromatin"/>
    <property type="evidence" value="ECO:0007669"/>
    <property type="project" value="EnsemblFungi"/>
</dbReference>
<keyword evidence="9" id="KW-1185">Reference proteome</keyword>
<evidence type="ECO:0000256" key="1">
    <source>
        <dbReference type="ARBA" id="ARBA00004123"/>
    </source>
</evidence>
<dbReference type="VEuPathDB" id="FungiDB:PTTG_03518"/>
<dbReference type="GO" id="GO:1902977">
    <property type="term" value="P:mitotic DNA replication preinitiation complex assembly"/>
    <property type="evidence" value="ECO:0007669"/>
    <property type="project" value="EnsemblFungi"/>
</dbReference>
<accession>A0A180GVI9</accession>
<dbReference type="EMBL" id="ADAS02000017">
    <property type="protein sequence ID" value="OAV96837.1"/>
    <property type="molecule type" value="Genomic_DNA"/>
</dbReference>
<evidence type="ECO:0000256" key="2">
    <source>
        <dbReference type="ARBA" id="ARBA00010727"/>
    </source>
</evidence>
<dbReference type="GO" id="GO:0006270">
    <property type="term" value="P:DNA replication initiation"/>
    <property type="evidence" value="ECO:0007669"/>
    <property type="project" value="InterPro"/>
</dbReference>
<comment type="subcellular location">
    <subcellularLocation>
        <location evidence="1">Nucleus</location>
    </subcellularLocation>
</comment>
<dbReference type="GO" id="GO:0003682">
    <property type="term" value="F:chromatin binding"/>
    <property type="evidence" value="ECO:0007669"/>
    <property type="project" value="EnsemblFungi"/>
</dbReference>
<reference evidence="8" key="4">
    <citation type="submission" date="2025-05" db="UniProtKB">
        <authorList>
            <consortium name="EnsemblFungi"/>
        </authorList>
    </citation>
    <scope>IDENTIFICATION</scope>
    <source>
        <strain evidence="8">isolate 1-1 / race 1 (BBBD)</strain>
    </source>
</reference>
<protein>
    <recommendedName>
        <fullName evidence="10">Cell division control protein 45</fullName>
    </recommendedName>
</protein>
<dbReference type="OrthoDB" id="10258882at2759"/>